<feature type="compositionally biased region" description="Acidic residues" evidence="1">
    <location>
        <begin position="1"/>
        <end position="13"/>
    </location>
</feature>
<feature type="region of interest" description="Disordered" evidence="1">
    <location>
        <begin position="1"/>
        <end position="80"/>
    </location>
</feature>
<gene>
    <name evidence="2" type="ORF">NA57DRAFT_45542</name>
</gene>
<reference evidence="2" key="1">
    <citation type="journal article" date="2020" name="Stud. Mycol.">
        <title>101 Dothideomycetes genomes: a test case for predicting lifestyles and emergence of pathogens.</title>
        <authorList>
            <person name="Haridas S."/>
            <person name="Albert R."/>
            <person name="Binder M."/>
            <person name="Bloem J."/>
            <person name="Labutti K."/>
            <person name="Salamov A."/>
            <person name="Andreopoulos B."/>
            <person name="Baker S."/>
            <person name="Barry K."/>
            <person name="Bills G."/>
            <person name="Bluhm B."/>
            <person name="Cannon C."/>
            <person name="Castanera R."/>
            <person name="Culley D."/>
            <person name="Daum C."/>
            <person name="Ezra D."/>
            <person name="Gonzalez J."/>
            <person name="Henrissat B."/>
            <person name="Kuo A."/>
            <person name="Liang C."/>
            <person name="Lipzen A."/>
            <person name="Lutzoni F."/>
            <person name="Magnuson J."/>
            <person name="Mondo S."/>
            <person name="Nolan M."/>
            <person name="Ohm R."/>
            <person name="Pangilinan J."/>
            <person name="Park H.-J."/>
            <person name="Ramirez L."/>
            <person name="Alfaro M."/>
            <person name="Sun H."/>
            <person name="Tritt A."/>
            <person name="Yoshinaga Y."/>
            <person name="Zwiers L.-H."/>
            <person name="Turgeon B."/>
            <person name="Goodwin S."/>
            <person name="Spatafora J."/>
            <person name="Crous P."/>
            <person name="Grigoriev I."/>
        </authorList>
    </citation>
    <scope>NUCLEOTIDE SEQUENCE</scope>
    <source>
        <strain evidence="2">CBS 133067</strain>
    </source>
</reference>
<dbReference type="Proteomes" id="UP000799772">
    <property type="component" value="Unassembled WGS sequence"/>
</dbReference>
<evidence type="ECO:0000313" key="3">
    <source>
        <dbReference type="Proteomes" id="UP000799772"/>
    </source>
</evidence>
<sequence length="128" mass="14209">MHSSPEDNDDMFPDADTPSTPKLNQTSNLAQQSSAITSAGPELSVTSSMDRSTLNENGKRVAARSEMGNGASKVQVHKQSGYMWEREEDAPGYAWKNKKAQEDFHRSWENIVGKDHMIGSKSLFDVVY</sequence>
<comment type="caution">
    <text evidence="2">The sequence shown here is derived from an EMBL/GenBank/DDBJ whole genome shotgun (WGS) entry which is preliminary data.</text>
</comment>
<evidence type="ECO:0000313" key="2">
    <source>
        <dbReference type="EMBL" id="KAF2094855.1"/>
    </source>
</evidence>
<protein>
    <submittedName>
        <fullName evidence="2">Uncharacterized protein</fullName>
    </submittedName>
</protein>
<feature type="compositionally biased region" description="Polar residues" evidence="1">
    <location>
        <begin position="17"/>
        <end position="37"/>
    </location>
</feature>
<dbReference type="EMBL" id="ML978133">
    <property type="protein sequence ID" value="KAF2094855.1"/>
    <property type="molecule type" value="Genomic_DNA"/>
</dbReference>
<dbReference type="OrthoDB" id="5377039at2759"/>
<proteinExistence type="predicted"/>
<accession>A0A9P4M2R4</accession>
<name>A0A9P4M2R4_9PEZI</name>
<dbReference type="AlphaFoldDB" id="A0A9P4M2R4"/>
<organism evidence="2 3">
    <name type="scientific">Rhizodiscina lignyota</name>
    <dbReference type="NCBI Taxonomy" id="1504668"/>
    <lineage>
        <taxon>Eukaryota</taxon>
        <taxon>Fungi</taxon>
        <taxon>Dikarya</taxon>
        <taxon>Ascomycota</taxon>
        <taxon>Pezizomycotina</taxon>
        <taxon>Dothideomycetes</taxon>
        <taxon>Pleosporomycetidae</taxon>
        <taxon>Aulographales</taxon>
        <taxon>Rhizodiscinaceae</taxon>
        <taxon>Rhizodiscina</taxon>
    </lineage>
</organism>
<evidence type="ECO:0000256" key="1">
    <source>
        <dbReference type="SAM" id="MobiDB-lite"/>
    </source>
</evidence>
<feature type="compositionally biased region" description="Polar residues" evidence="1">
    <location>
        <begin position="44"/>
        <end position="56"/>
    </location>
</feature>
<keyword evidence="3" id="KW-1185">Reference proteome</keyword>